<name>A0A5B8G2K9_9RHOB</name>
<protein>
    <submittedName>
        <fullName evidence="7">RDD family protein</fullName>
    </submittedName>
</protein>
<dbReference type="AlphaFoldDB" id="A0A5B8G2K9"/>
<feature type="transmembrane region" description="Helical" evidence="5">
    <location>
        <begin position="50"/>
        <end position="69"/>
    </location>
</feature>
<dbReference type="GO" id="GO:0016020">
    <property type="term" value="C:membrane"/>
    <property type="evidence" value="ECO:0007669"/>
    <property type="project" value="UniProtKB-SubCell"/>
</dbReference>
<proteinExistence type="predicted"/>
<dbReference type="KEGG" id="ppru:FDP22_14320"/>
<keyword evidence="4 5" id="KW-0472">Membrane</keyword>
<sequence>MDGLPDPDHDPQFYDGVPLRRFIAWIIDIVIVGVLTTLALFVLALPSLGLIFFISLGVWAVIDFLYRVMTLSGGSATLGMRMMGIEIRTVTGDRLTSGLAVLHTALYLVCYAAGGLLQIASVVLMVAARPGRGIPDFILGTAAINRPV</sequence>
<keyword evidence="2 5" id="KW-0812">Transmembrane</keyword>
<keyword evidence="8" id="KW-1185">Reference proteome</keyword>
<evidence type="ECO:0000313" key="7">
    <source>
        <dbReference type="EMBL" id="QDL92853.1"/>
    </source>
</evidence>
<feature type="transmembrane region" description="Helical" evidence="5">
    <location>
        <begin position="22"/>
        <end position="43"/>
    </location>
</feature>
<keyword evidence="3 5" id="KW-1133">Transmembrane helix</keyword>
<evidence type="ECO:0000256" key="1">
    <source>
        <dbReference type="ARBA" id="ARBA00004141"/>
    </source>
</evidence>
<dbReference type="EMBL" id="CP040818">
    <property type="protein sequence ID" value="QDL92853.1"/>
    <property type="molecule type" value="Genomic_DNA"/>
</dbReference>
<dbReference type="OrthoDB" id="7270324at2"/>
<comment type="subcellular location">
    <subcellularLocation>
        <location evidence="1">Membrane</location>
        <topology evidence="1">Multi-pass membrane protein</topology>
    </subcellularLocation>
</comment>
<evidence type="ECO:0000259" key="6">
    <source>
        <dbReference type="Pfam" id="PF06271"/>
    </source>
</evidence>
<evidence type="ECO:0000256" key="2">
    <source>
        <dbReference type="ARBA" id="ARBA00022692"/>
    </source>
</evidence>
<dbReference type="Pfam" id="PF06271">
    <property type="entry name" value="RDD"/>
    <property type="match status" value="1"/>
</dbReference>
<dbReference type="InterPro" id="IPR010432">
    <property type="entry name" value="RDD"/>
</dbReference>
<feature type="transmembrane region" description="Helical" evidence="5">
    <location>
        <begin position="105"/>
        <end position="128"/>
    </location>
</feature>
<evidence type="ECO:0000256" key="3">
    <source>
        <dbReference type="ARBA" id="ARBA00022989"/>
    </source>
</evidence>
<gene>
    <name evidence="7" type="ORF">FDP22_14320</name>
</gene>
<dbReference type="Proteomes" id="UP000305888">
    <property type="component" value="Chromosome"/>
</dbReference>
<feature type="domain" description="RDD" evidence="6">
    <location>
        <begin position="18"/>
        <end position="139"/>
    </location>
</feature>
<reference evidence="7 8" key="1">
    <citation type="submission" date="2019-06" db="EMBL/GenBank/DDBJ databases">
        <title>Genome sequence of Rhodobacteraceae bacterium D4M1.</title>
        <authorList>
            <person name="Cao J."/>
        </authorList>
    </citation>
    <scope>NUCLEOTIDE SEQUENCE [LARGE SCALE GENOMIC DNA]</scope>
    <source>
        <strain evidence="7 8">D4M1</strain>
    </source>
</reference>
<accession>A0A5B8G2K9</accession>
<organism evidence="7 8">
    <name type="scientific">Paroceanicella profunda</name>
    <dbReference type="NCBI Taxonomy" id="2579971"/>
    <lineage>
        <taxon>Bacteria</taxon>
        <taxon>Pseudomonadati</taxon>
        <taxon>Pseudomonadota</taxon>
        <taxon>Alphaproteobacteria</taxon>
        <taxon>Rhodobacterales</taxon>
        <taxon>Paracoccaceae</taxon>
        <taxon>Paroceanicella</taxon>
    </lineage>
</organism>
<evidence type="ECO:0000256" key="5">
    <source>
        <dbReference type="SAM" id="Phobius"/>
    </source>
</evidence>
<evidence type="ECO:0000313" key="8">
    <source>
        <dbReference type="Proteomes" id="UP000305888"/>
    </source>
</evidence>
<dbReference type="RefSeq" id="WP_138574702.1">
    <property type="nucleotide sequence ID" value="NZ_CP040818.1"/>
</dbReference>
<evidence type="ECO:0000256" key="4">
    <source>
        <dbReference type="ARBA" id="ARBA00023136"/>
    </source>
</evidence>